<dbReference type="GO" id="GO:0016301">
    <property type="term" value="F:kinase activity"/>
    <property type="evidence" value="ECO:0007669"/>
    <property type="project" value="UniProtKB-KW"/>
</dbReference>
<dbReference type="AlphaFoldDB" id="A0AAJ0HGM1"/>
<comment type="caution">
    <text evidence="2">The sequence shown here is derived from an EMBL/GenBank/DDBJ whole genome shotgun (WGS) entry which is preliminary data.</text>
</comment>
<dbReference type="InterPro" id="IPR002575">
    <property type="entry name" value="Aminoglycoside_PTrfase"/>
</dbReference>
<dbReference type="CDD" id="cd05120">
    <property type="entry name" value="APH_ChoK_like"/>
    <property type="match status" value="1"/>
</dbReference>
<reference evidence="2" key="2">
    <citation type="submission" date="2023-06" db="EMBL/GenBank/DDBJ databases">
        <authorList>
            <consortium name="Lawrence Berkeley National Laboratory"/>
            <person name="Haridas S."/>
            <person name="Hensen N."/>
            <person name="Bonometti L."/>
            <person name="Westerberg I."/>
            <person name="Brannstrom I.O."/>
            <person name="Guillou S."/>
            <person name="Cros-Aarteil S."/>
            <person name="Calhoun S."/>
            <person name="Kuo A."/>
            <person name="Mondo S."/>
            <person name="Pangilinan J."/>
            <person name="Riley R."/>
            <person name="Labutti K."/>
            <person name="Andreopoulos B."/>
            <person name="Lipzen A."/>
            <person name="Chen C."/>
            <person name="Yanf M."/>
            <person name="Daum C."/>
            <person name="Ng V."/>
            <person name="Clum A."/>
            <person name="Steindorff A."/>
            <person name="Ohm R."/>
            <person name="Martin F."/>
            <person name="Silar P."/>
            <person name="Natvig D."/>
            <person name="Lalanne C."/>
            <person name="Gautier V."/>
            <person name="Ament-Velasquez S.L."/>
            <person name="Kruys A."/>
            <person name="Hutchinson M.I."/>
            <person name="Powell A.J."/>
            <person name="Barry K."/>
            <person name="Miller A.N."/>
            <person name="Grigoriev I.V."/>
            <person name="Debuchy R."/>
            <person name="Gladieux P."/>
            <person name="Thoren M.H."/>
            <person name="Johannesson H."/>
        </authorList>
    </citation>
    <scope>NUCLEOTIDE SEQUENCE</scope>
    <source>
        <strain evidence="2">CBS 955.72</strain>
    </source>
</reference>
<dbReference type="InterPro" id="IPR051678">
    <property type="entry name" value="AGP_Transferase"/>
</dbReference>
<evidence type="ECO:0000313" key="2">
    <source>
        <dbReference type="EMBL" id="KAK3350221.1"/>
    </source>
</evidence>
<evidence type="ECO:0000313" key="3">
    <source>
        <dbReference type="Proteomes" id="UP001275084"/>
    </source>
</evidence>
<dbReference type="EMBL" id="JAUIQD010000005">
    <property type="protein sequence ID" value="KAK3350221.1"/>
    <property type="molecule type" value="Genomic_DNA"/>
</dbReference>
<dbReference type="PANTHER" id="PTHR21310:SF48">
    <property type="entry name" value="AMINOGLYCOSIDE PHOSPHOTRANSFERASE DOMAIN-CONTAINING PROTEIN"/>
    <property type="match status" value="1"/>
</dbReference>
<proteinExistence type="predicted"/>
<dbReference type="SUPFAM" id="SSF56112">
    <property type="entry name" value="Protein kinase-like (PK-like)"/>
    <property type="match status" value="1"/>
</dbReference>
<feature type="domain" description="Aminoglycoside phosphotransferase" evidence="1">
    <location>
        <begin position="61"/>
        <end position="274"/>
    </location>
</feature>
<dbReference type="PANTHER" id="PTHR21310">
    <property type="entry name" value="AMINOGLYCOSIDE PHOSPHOTRANSFERASE-RELATED-RELATED"/>
    <property type="match status" value="1"/>
</dbReference>
<organism evidence="2 3">
    <name type="scientific">Lasiosphaeria hispida</name>
    <dbReference type="NCBI Taxonomy" id="260671"/>
    <lineage>
        <taxon>Eukaryota</taxon>
        <taxon>Fungi</taxon>
        <taxon>Dikarya</taxon>
        <taxon>Ascomycota</taxon>
        <taxon>Pezizomycotina</taxon>
        <taxon>Sordariomycetes</taxon>
        <taxon>Sordariomycetidae</taxon>
        <taxon>Sordariales</taxon>
        <taxon>Lasiosphaeriaceae</taxon>
        <taxon>Lasiosphaeria</taxon>
    </lineage>
</organism>
<keyword evidence="2" id="KW-0418">Kinase</keyword>
<protein>
    <submittedName>
        <fullName evidence="2">Kinase-like domain-containing protein</fullName>
    </submittedName>
</protein>
<evidence type="ECO:0000259" key="1">
    <source>
        <dbReference type="Pfam" id="PF01636"/>
    </source>
</evidence>
<reference evidence="2" key="1">
    <citation type="journal article" date="2023" name="Mol. Phylogenet. Evol.">
        <title>Genome-scale phylogeny and comparative genomics of the fungal order Sordariales.</title>
        <authorList>
            <person name="Hensen N."/>
            <person name="Bonometti L."/>
            <person name="Westerberg I."/>
            <person name="Brannstrom I.O."/>
            <person name="Guillou S."/>
            <person name="Cros-Aarteil S."/>
            <person name="Calhoun S."/>
            <person name="Haridas S."/>
            <person name="Kuo A."/>
            <person name="Mondo S."/>
            <person name="Pangilinan J."/>
            <person name="Riley R."/>
            <person name="LaButti K."/>
            <person name="Andreopoulos B."/>
            <person name="Lipzen A."/>
            <person name="Chen C."/>
            <person name="Yan M."/>
            <person name="Daum C."/>
            <person name="Ng V."/>
            <person name="Clum A."/>
            <person name="Steindorff A."/>
            <person name="Ohm R.A."/>
            <person name="Martin F."/>
            <person name="Silar P."/>
            <person name="Natvig D.O."/>
            <person name="Lalanne C."/>
            <person name="Gautier V."/>
            <person name="Ament-Velasquez S.L."/>
            <person name="Kruys A."/>
            <person name="Hutchinson M.I."/>
            <person name="Powell A.J."/>
            <person name="Barry K."/>
            <person name="Miller A.N."/>
            <person name="Grigoriev I.V."/>
            <person name="Debuchy R."/>
            <person name="Gladieux P."/>
            <person name="Hiltunen Thoren M."/>
            <person name="Johannesson H."/>
        </authorList>
    </citation>
    <scope>NUCLEOTIDE SEQUENCE</scope>
    <source>
        <strain evidence="2">CBS 955.72</strain>
    </source>
</reference>
<sequence>MATRPTLPYFAPPESLPAPLPRIASILASTRFFPSYQVGSKVVHFNQYYVVKYGTRVRLQEGENMLFVRQATNIRVPTVYALFYDEKTSYNFIIQEYIPGRNLLPHWETLDESGKEAIVAQLRQYFDQLRSLPSPGYFGGVWGQRTLDLYLGSGMDASKTSDEHKPLPCATEKEWVDNMIAAGKAVDAFNKYPNLVGFFGHAFHTIFQGHRPVFSHTDLHPTNVLICDDGTVALIDWGRAGWYPSFWEYCCLMAPLGHDCDFDSWIPRFLDEYLVELGWMYKFREWILISCL</sequence>
<accession>A0AAJ0HGM1</accession>
<keyword evidence="2" id="KW-0808">Transferase</keyword>
<keyword evidence="3" id="KW-1185">Reference proteome</keyword>
<name>A0AAJ0HGM1_9PEZI</name>
<dbReference type="Pfam" id="PF01636">
    <property type="entry name" value="APH"/>
    <property type="match status" value="1"/>
</dbReference>
<dbReference type="Gene3D" id="3.90.1200.10">
    <property type="match status" value="1"/>
</dbReference>
<gene>
    <name evidence="2" type="ORF">B0T25DRAFT_483110</name>
</gene>
<dbReference type="Proteomes" id="UP001275084">
    <property type="component" value="Unassembled WGS sequence"/>
</dbReference>
<dbReference type="InterPro" id="IPR011009">
    <property type="entry name" value="Kinase-like_dom_sf"/>
</dbReference>